<dbReference type="EMBL" id="NEVH01013256">
    <property type="protein sequence ID" value="PNF29228.1"/>
    <property type="molecule type" value="Genomic_DNA"/>
</dbReference>
<keyword evidence="2" id="KW-1185">Reference proteome</keyword>
<evidence type="ECO:0000313" key="2">
    <source>
        <dbReference type="Proteomes" id="UP000235965"/>
    </source>
</evidence>
<reference evidence="1 2" key="1">
    <citation type="submission" date="2017-12" db="EMBL/GenBank/DDBJ databases">
        <title>Hemimetabolous genomes reveal molecular basis of termite eusociality.</title>
        <authorList>
            <person name="Harrison M.C."/>
            <person name="Jongepier E."/>
            <person name="Robertson H.M."/>
            <person name="Arning N."/>
            <person name="Bitard-Feildel T."/>
            <person name="Chao H."/>
            <person name="Childers C.P."/>
            <person name="Dinh H."/>
            <person name="Doddapaneni H."/>
            <person name="Dugan S."/>
            <person name="Gowin J."/>
            <person name="Greiner C."/>
            <person name="Han Y."/>
            <person name="Hu H."/>
            <person name="Hughes D.S.T."/>
            <person name="Huylmans A.-K."/>
            <person name="Kemena C."/>
            <person name="Kremer L.P.M."/>
            <person name="Lee S.L."/>
            <person name="Lopez-Ezquerra A."/>
            <person name="Mallet L."/>
            <person name="Monroy-Kuhn J.M."/>
            <person name="Moser A."/>
            <person name="Murali S.C."/>
            <person name="Muzny D.M."/>
            <person name="Otani S."/>
            <person name="Piulachs M.-D."/>
            <person name="Poelchau M."/>
            <person name="Qu J."/>
            <person name="Schaub F."/>
            <person name="Wada-Katsumata A."/>
            <person name="Worley K.C."/>
            <person name="Xie Q."/>
            <person name="Ylla G."/>
            <person name="Poulsen M."/>
            <person name="Gibbs R.A."/>
            <person name="Schal C."/>
            <person name="Richards S."/>
            <person name="Belles X."/>
            <person name="Korb J."/>
            <person name="Bornberg-Bauer E."/>
        </authorList>
    </citation>
    <scope>NUCLEOTIDE SEQUENCE [LARGE SCALE GENOMIC DNA]</scope>
    <source>
        <tissue evidence="1">Whole body</tissue>
    </source>
</reference>
<organism evidence="1 2">
    <name type="scientific">Cryptotermes secundus</name>
    <dbReference type="NCBI Taxonomy" id="105785"/>
    <lineage>
        <taxon>Eukaryota</taxon>
        <taxon>Metazoa</taxon>
        <taxon>Ecdysozoa</taxon>
        <taxon>Arthropoda</taxon>
        <taxon>Hexapoda</taxon>
        <taxon>Insecta</taxon>
        <taxon>Pterygota</taxon>
        <taxon>Neoptera</taxon>
        <taxon>Polyneoptera</taxon>
        <taxon>Dictyoptera</taxon>
        <taxon>Blattodea</taxon>
        <taxon>Blattoidea</taxon>
        <taxon>Termitoidae</taxon>
        <taxon>Kalotermitidae</taxon>
        <taxon>Cryptotermitinae</taxon>
        <taxon>Cryptotermes</taxon>
    </lineage>
</organism>
<evidence type="ECO:0000313" key="1">
    <source>
        <dbReference type="EMBL" id="PNF29228.1"/>
    </source>
</evidence>
<gene>
    <name evidence="1" type="ORF">B7P43_G10773</name>
</gene>
<proteinExistence type="predicted"/>
<protein>
    <submittedName>
        <fullName evidence="1">Uncharacterized protein</fullName>
    </submittedName>
</protein>
<dbReference type="InParanoid" id="A0A2J7QKZ4"/>
<dbReference type="Proteomes" id="UP000235965">
    <property type="component" value="Unassembled WGS sequence"/>
</dbReference>
<name>A0A2J7QKZ4_9NEOP</name>
<comment type="caution">
    <text evidence="1">The sequence shown here is derived from an EMBL/GenBank/DDBJ whole genome shotgun (WGS) entry which is preliminary data.</text>
</comment>
<sequence>MIEEDDCGAIGGMKIGRGNQSTWSRRAPVPLCPTEISHNQTHAAAVGIQQLTA</sequence>
<accession>A0A2J7QKZ4</accession>
<dbReference type="AlphaFoldDB" id="A0A2J7QKZ4"/>